<dbReference type="InterPro" id="IPR000719">
    <property type="entry name" value="Prot_kinase_dom"/>
</dbReference>
<reference evidence="12" key="1">
    <citation type="submission" date="2022-07" db="EMBL/GenBank/DDBJ databases">
        <title>Draft genome sequence of Zalerion maritima ATCC 34329, a (micro)plastics degrading marine fungus.</title>
        <authorList>
            <person name="Paco A."/>
            <person name="Goncalves M.F.M."/>
            <person name="Rocha-Santos T.A.P."/>
            <person name="Alves A."/>
        </authorList>
    </citation>
    <scope>NUCLEOTIDE SEQUENCE</scope>
    <source>
        <strain evidence="12">ATCC 34329</strain>
    </source>
</reference>
<dbReference type="GO" id="GO:0045324">
    <property type="term" value="P:late endosome to vacuole transport"/>
    <property type="evidence" value="ECO:0007669"/>
    <property type="project" value="InterPro"/>
</dbReference>
<evidence type="ECO:0000256" key="1">
    <source>
        <dbReference type="ARBA" id="ARBA00012513"/>
    </source>
</evidence>
<dbReference type="SMART" id="SM00220">
    <property type="entry name" value="S_TKc"/>
    <property type="match status" value="1"/>
</dbReference>
<dbReference type="GO" id="GO:0034271">
    <property type="term" value="C:phosphatidylinositol 3-kinase complex, class III, type I"/>
    <property type="evidence" value="ECO:0007669"/>
    <property type="project" value="TreeGrafter"/>
</dbReference>
<dbReference type="InterPro" id="IPR016024">
    <property type="entry name" value="ARM-type_fold"/>
</dbReference>
<dbReference type="GO" id="GO:0004674">
    <property type="term" value="F:protein serine/threonine kinase activity"/>
    <property type="evidence" value="ECO:0007669"/>
    <property type="project" value="UniProtKB-KW"/>
</dbReference>
<dbReference type="Pfam" id="PF00400">
    <property type="entry name" value="WD40"/>
    <property type="match status" value="1"/>
</dbReference>
<evidence type="ECO:0000256" key="10">
    <source>
        <dbReference type="SAM" id="MobiDB-lite"/>
    </source>
</evidence>
<dbReference type="InterPro" id="IPR045162">
    <property type="entry name" value="Vps15-like"/>
</dbReference>
<feature type="repeat" description="WD" evidence="9">
    <location>
        <begin position="1126"/>
        <end position="1158"/>
    </location>
</feature>
<evidence type="ECO:0000256" key="6">
    <source>
        <dbReference type="ARBA" id="ARBA00022741"/>
    </source>
</evidence>
<evidence type="ECO:0000256" key="9">
    <source>
        <dbReference type="PROSITE-ProRule" id="PRU00221"/>
    </source>
</evidence>
<feature type="compositionally biased region" description="Polar residues" evidence="10">
    <location>
        <begin position="965"/>
        <end position="980"/>
    </location>
</feature>
<dbReference type="CDD" id="cd13980">
    <property type="entry name" value="STKc_Vps15"/>
    <property type="match status" value="1"/>
</dbReference>
<dbReference type="Gene3D" id="2.130.10.10">
    <property type="entry name" value="YVTN repeat-like/Quinoprotein amine dehydrogenase"/>
    <property type="match status" value="2"/>
</dbReference>
<dbReference type="PROSITE" id="PS50294">
    <property type="entry name" value="WD_REPEATS_REGION"/>
    <property type="match status" value="1"/>
</dbReference>
<dbReference type="PANTHER" id="PTHR17583">
    <property type="entry name" value="PHOSPHOINOSITIDE 3-KINASE REGULATORY SUBUNIT 4"/>
    <property type="match status" value="1"/>
</dbReference>
<dbReference type="Gene3D" id="1.25.10.10">
    <property type="entry name" value="Leucine-rich Repeat Variant"/>
    <property type="match status" value="2"/>
</dbReference>
<dbReference type="SMART" id="SM00320">
    <property type="entry name" value="WD40"/>
    <property type="match status" value="5"/>
</dbReference>
<dbReference type="Pfam" id="PF00069">
    <property type="entry name" value="Pkinase"/>
    <property type="match status" value="1"/>
</dbReference>
<proteinExistence type="predicted"/>
<keyword evidence="4" id="KW-0808">Transferase</keyword>
<evidence type="ECO:0000256" key="2">
    <source>
        <dbReference type="ARBA" id="ARBA00022527"/>
    </source>
</evidence>
<feature type="compositionally biased region" description="Low complexity" evidence="10">
    <location>
        <begin position="1371"/>
        <end position="1381"/>
    </location>
</feature>
<keyword evidence="8" id="KW-0067">ATP-binding</keyword>
<evidence type="ECO:0000256" key="8">
    <source>
        <dbReference type="ARBA" id="ARBA00022840"/>
    </source>
</evidence>
<gene>
    <name evidence="12" type="ORF">MKZ38_005487</name>
</gene>
<evidence type="ECO:0000256" key="5">
    <source>
        <dbReference type="ARBA" id="ARBA00022737"/>
    </source>
</evidence>
<keyword evidence="6" id="KW-0547">Nucleotide-binding</keyword>
<feature type="repeat" description="WD" evidence="9">
    <location>
        <begin position="1445"/>
        <end position="1460"/>
    </location>
</feature>
<keyword evidence="3 9" id="KW-0853">WD repeat</keyword>
<feature type="region of interest" description="Disordered" evidence="10">
    <location>
        <begin position="1371"/>
        <end position="1394"/>
    </location>
</feature>
<keyword evidence="5" id="KW-0677">Repeat</keyword>
<keyword evidence="2" id="KW-0723">Serine/threonine-protein kinase</keyword>
<name>A0AAD5WU74_9PEZI</name>
<dbReference type="PROSITE" id="PS50011">
    <property type="entry name" value="PROTEIN_KINASE_DOM"/>
    <property type="match status" value="1"/>
</dbReference>
<evidence type="ECO:0000256" key="4">
    <source>
        <dbReference type="ARBA" id="ARBA00022679"/>
    </source>
</evidence>
<dbReference type="GO" id="GO:0034272">
    <property type="term" value="C:phosphatidylinositol 3-kinase complex, class III, type II"/>
    <property type="evidence" value="ECO:0007669"/>
    <property type="project" value="TreeGrafter"/>
</dbReference>
<dbReference type="GO" id="GO:0006623">
    <property type="term" value="P:protein targeting to vacuole"/>
    <property type="evidence" value="ECO:0007669"/>
    <property type="project" value="TreeGrafter"/>
</dbReference>
<comment type="caution">
    <text evidence="12">The sequence shown here is derived from an EMBL/GenBank/DDBJ whole genome shotgun (WGS) entry which is preliminary data.</text>
</comment>
<protein>
    <recommendedName>
        <fullName evidence="1">non-specific serine/threonine protein kinase</fullName>
        <ecNumber evidence="1">2.7.11.1</ecNumber>
    </recommendedName>
</protein>
<accession>A0AAD5WU74</accession>
<evidence type="ECO:0000259" key="11">
    <source>
        <dbReference type="PROSITE" id="PS50011"/>
    </source>
</evidence>
<dbReference type="InterPro" id="IPR001680">
    <property type="entry name" value="WD40_rpt"/>
</dbReference>
<sequence>MGQNYSLTTLSSASANIDIPELSDAQSERYIGSARFMKTIRARHHDGLLLIKIHVKPYAEVELDKYRERIIAESKTLADIPNALPVQQVIATDTSGYLVRQCIFHSLYDRMSTRPFLHDIEKKWLAFQLLCAVRDCHAQDVYHGDIKTENMLVTSWNWLYLSDFSAPFKPVNIPDDNPADFSYFFDTSGRRTCYIAPERFLTPGESASPKLTVDWAMDIFSVGCVVAELFLETPIFNLHQMLKYRKGEYDPTISHLSRIPDKDVREMISTMIQLDPEKRYSADEYLKFFKGKVFPEYFYSFLHQYMALITDPFSGQRMSNASKNHGEADERIDRVFLDFDKISYFLGYPAPKPLPIRPARAPRLGLRPVPVRLDIPNYTHEIPDVIDGDKDEKAVAPPTSDDGTLIFVNLILASVRNSARAASKIRACDILLAFSEKLTDEAKLDRVLPYLVCLLNDKVDTVVVAAIRTITQLLKLVEVISLINANVFTEYLFHRFNTVLPTNGLPPPSSLVRATYASCLGSLATSATKFLDTASALSADGSLSIPDPEVEPGTETKAPFAWSFDVARLGVVNKFETHTKALIEDSDPFVRRAFLGSVSDLCVFFGEHGSNDIIFTHLNTYLNDRDWTLKCAFIESIGSLGIHAGASGFEEFILPLMAQALTDQEEHVVQAVLHTLATMVELGLMSEGTLLDMLGLAARFTAHPNMWIRESAAELLAASGKFASPAVKIVRLLPRIQDYTKPHIMPKWTVLDFLDILRKPLPRTVFDQALLWAQTAEKGLFWRPLQKLRRASFGAPAAEMQALADLNAHSMSKIARNEEDEQWLARLRKLGMTAEDEFKLLAMREYIWRLSQVKSREPANSDAASAGKPQHGVGQKISLLEQNAKITTVMFDETQVGEALKVVSDNVTGSKNLTLEDALQEATATSEVVEGARRRLSQAPSRAGSLMPLDRRTSSAQHGPGLARSPTSTPDGQPEGSQSAARRRPPHMGGAAEDDRYVQPGRSIRHQSSAISLLNRNETMKSGAETGTTQANVLGELKAPYPGARPRSPMREIPEAAQAAHTKTIHTYNGNDPTVKKMLDNMYVDNFPYDMIEFGPPVTPVHRIKSKTGPANKEIWKPTGALVATFAEHKGAINRIIPSPDHMFFLTASDDGSVKVWDTSRLEKNPAYRSRQTHRHAVGAKVVALCFIENTHTFVSCADDGSVNVVKVDCAHDSRMTRYSRTRLLREYQLPNEEYAVWCEHYRPDSGKSVLILATASSRVLAIDLRDMSLMYVLENPVHHGAPTCFCLDKRRYWLLLGTSHGVLDLWDLRFKVRLKGWGVPGKTSIFRLSVHPTKGKGKWVCCSGGTGQGEVTVWDLEKTTVREVYRVASPAPSVTGTTPGSPAPSPGSSKAYEPWEVDDDKPGGMLGRFATSIEPSTNSNPDKGVRGMVVGSSQDDARDVRNAFIVTGGSDKKLRFWDLGQVEKSLVFSGLGPDEGRMAYTHTSLATTMTLNHERASKVEASNSSDTRRNGGGQTGGRQQQQHRKGKSSRSSVISVHQQNLLKSHLDAILDVAVVELPYQMVVSGDRSGVVFVFS</sequence>
<dbReference type="GO" id="GO:0005770">
    <property type="term" value="C:late endosome"/>
    <property type="evidence" value="ECO:0007669"/>
    <property type="project" value="TreeGrafter"/>
</dbReference>
<dbReference type="Gene3D" id="1.10.510.10">
    <property type="entry name" value="Transferase(Phosphotransferase) domain 1"/>
    <property type="match status" value="1"/>
</dbReference>
<dbReference type="InterPro" id="IPR036322">
    <property type="entry name" value="WD40_repeat_dom_sf"/>
</dbReference>
<dbReference type="PANTHER" id="PTHR17583:SF0">
    <property type="entry name" value="PHOSPHOINOSITIDE 3-KINASE REGULATORY SUBUNIT 4"/>
    <property type="match status" value="1"/>
</dbReference>
<dbReference type="InterPro" id="IPR011989">
    <property type="entry name" value="ARM-like"/>
</dbReference>
<keyword evidence="7" id="KW-0418">Kinase</keyword>
<dbReference type="SUPFAM" id="SSF56112">
    <property type="entry name" value="Protein kinase-like (PK-like)"/>
    <property type="match status" value="1"/>
</dbReference>
<dbReference type="GO" id="GO:0071561">
    <property type="term" value="C:nucleus-vacuole junction"/>
    <property type="evidence" value="ECO:0007669"/>
    <property type="project" value="TreeGrafter"/>
</dbReference>
<dbReference type="SUPFAM" id="SSF48371">
    <property type="entry name" value="ARM repeat"/>
    <property type="match status" value="1"/>
</dbReference>
<dbReference type="GO" id="GO:0005524">
    <property type="term" value="F:ATP binding"/>
    <property type="evidence" value="ECO:0007669"/>
    <property type="project" value="UniProtKB-KW"/>
</dbReference>
<dbReference type="InterPro" id="IPR011009">
    <property type="entry name" value="Kinase-like_dom_sf"/>
</dbReference>
<evidence type="ECO:0000313" key="12">
    <source>
        <dbReference type="EMBL" id="KAJ2905389.1"/>
    </source>
</evidence>
<dbReference type="InterPro" id="IPR055231">
    <property type="entry name" value="2AA_helical"/>
</dbReference>
<keyword evidence="13" id="KW-1185">Reference proteome</keyword>
<dbReference type="PROSITE" id="PS50082">
    <property type="entry name" value="WD_REPEATS_2"/>
    <property type="match status" value="2"/>
</dbReference>
<feature type="region of interest" description="Disordered" evidence="10">
    <location>
        <begin position="1493"/>
        <end position="1535"/>
    </location>
</feature>
<dbReference type="Pfam" id="PF22956">
    <property type="entry name" value="VPS15-like_hel"/>
    <property type="match status" value="1"/>
</dbReference>
<evidence type="ECO:0000256" key="7">
    <source>
        <dbReference type="ARBA" id="ARBA00022777"/>
    </source>
</evidence>
<dbReference type="GO" id="GO:0016236">
    <property type="term" value="P:macroautophagy"/>
    <property type="evidence" value="ECO:0007669"/>
    <property type="project" value="InterPro"/>
</dbReference>
<dbReference type="InterPro" id="IPR008271">
    <property type="entry name" value="Ser/Thr_kinase_AS"/>
</dbReference>
<dbReference type="EMBL" id="JAKWBI020000032">
    <property type="protein sequence ID" value="KAJ2905389.1"/>
    <property type="molecule type" value="Genomic_DNA"/>
</dbReference>
<dbReference type="PROSITE" id="PS00108">
    <property type="entry name" value="PROTEIN_KINASE_ST"/>
    <property type="match status" value="1"/>
</dbReference>
<feature type="region of interest" description="Disordered" evidence="10">
    <location>
        <begin position="921"/>
        <end position="1000"/>
    </location>
</feature>
<dbReference type="EC" id="2.7.11.1" evidence="1"/>
<evidence type="ECO:0000313" key="13">
    <source>
        <dbReference type="Proteomes" id="UP001201980"/>
    </source>
</evidence>
<dbReference type="Proteomes" id="UP001201980">
    <property type="component" value="Unassembled WGS sequence"/>
</dbReference>
<dbReference type="InterPro" id="IPR015943">
    <property type="entry name" value="WD40/YVTN_repeat-like_dom_sf"/>
</dbReference>
<evidence type="ECO:0000256" key="3">
    <source>
        <dbReference type="ARBA" id="ARBA00022574"/>
    </source>
</evidence>
<feature type="domain" description="Protein kinase" evidence="11">
    <location>
        <begin position="25"/>
        <end position="306"/>
    </location>
</feature>
<dbReference type="FunFam" id="1.10.510.10:FF:000497">
    <property type="entry name" value="Phosphoinositide 3-kinase regulatory subunit"/>
    <property type="match status" value="1"/>
</dbReference>
<dbReference type="SUPFAM" id="SSF50978">
    <property type="entry name" value="WD40 repeat-like"/>
    <property type="match status" value="1"/>
</dbReference>
<organism evidence="12 13">
    <name type="scientific">Zalerion maritima</name>
    <dbReference type="NCBI Taxonomy" id="339359"/>
    <lineage>
        <taxon>Eukaryota</taxon>
        <taxon>Fungi</taxon>
        <taxon>Dikarya</taxon>
        <taxon>Ascomycota</taxon>
        <taxon>Pezizomycotina</taxon>
        <taxon>Sordariomycetes</taxon>
        <taxon>Lulworthiomycetidae</taxon>
        <taxon>Lulworthiales</taxon>
        <taxon>Lulworthiaceae</taxon>
        <taxon>Zalerion</taxon>
    </lineage>
</organism>